<dbReference type="EMBL" id="JAHWZX010000022">
    <property type="protein sequence ID" value="MBW4332259.1"/>
    <property type="molecule type" value="Genomic_DNA"/>
</dbReference>
<keyword evidence="3" id="KW-1185">Reference proteome</keyword>
<dbReference type="Proteomes" id="UP001197214">
    <property type="component" value="Unassembled WGS sequence"/>
</dbReference>
<organism evidence="1 3">
    <name type="scientific">Stakelama flava</name>
    <dbReference type="NCBI Taxonomy" id="2860338"/>
    <lineage>
        <taxon>Bacteria</taxon>
        <taxon>Pseudomonadati</taxon>
        <taxon>Pseudomonadota</taxon>
        <taxon>Alphaproteobacteria</taxon>
        <taxon>Sphingomonadales</taxon>
        <taxon>Sphingomonadaceae</taxon>
        <taxon>Stakelama</taxon>
    </lineage>
</organism>
<evidence type="ECO:0000313" key="3">
    <source>
        <dbReference type="Proteomes" id="UP001197214"/>
    </source>
</evidence>
<sequence>MPIEDHPSFNCPPVSQRLWRYIDFPKFTELLTSRRLWLTNAEILAADDPHEGLQGAVQFPHRMWRSLGDVPEVLRKQIIAKGRGKPDETDEQTFKGWFMGEEQCCFMTLSNRRNFFVNCWHAADYESAAMWKIYGSPGGGVAIVSSGGRLHTALAQANEKIYLGAVRYVDPMSFEIGTPNAFDTIVRKRSGFAYEQEVRLVHWETGHYHDPLSNFDWNEQTMRFDNIVPDPRPIAPGVTVDCDLDTMIEHVLVSPLAPAWYLPMIERLKEKLGYSFPVSHSDLLTVPPTID</sequence>
<comment type="caution">
    <text evidence="1">The sequence shown here is derived from an EMBL/GenBank/DDBJ whole genome shotgun (WGS) entry which is preliminary data.</text>
</comment>
<dbReference type="RefSeq" id="WP_219239383.1">
    <property type="nucleotide sequence ID" value="NZ_JAHWZX010000022.1"/>
</dbReference>
<protein>
    <submittedName>
        <fullName evidence="1">DUF2971 domain-containing protein</fullName>
    </submittedName>
</protein>
<evidence type="ECO:0000313" key="1">
    <source>
        <dbReference type="EMBL" id="MBW4332259.1"/>
    </source>
</evidence>
<evidence type="ECO:0000313" key="2">
    <source>
        <dbReference type="EMBL" id="MBW4332308.1"/>
    </source>
</evidence>
<dbReference type="EMBL" id="JAHWZX010000023">
    <property type="protein sequence ID" value="MBW4332308.1"/>
    <property type="molecule type" value="Genomic_DNA"/>
</dbReference>
<name>A0ABS6XPV2_9SPHN</name>
<gene>
    <name evidence="1" type="ORF">KY084_15475</name>
    <name evidence="2" type="ORF">KY084_15735</name>
</gene>
<proteinExistence type="predicted"/>
<reference evidence="1 3" key="1">
    <citation type="submission" date="2021-07" db="EMBL/GenBank/DDBJ databases">
        <title>Stakelama flava sp. nov., a novel endophytic bacterium isolated from branch of Kandelia candel.</title>
        <authorList>
            <person name="Tuo L."/>
        </authorList>
    </citation>
    <scope>NUCLEOTIDE SEQUENCE [LARGE SCALE GENOMIC DNA]</scope>
    <source>
        <strain evidence="1 3">CBK3Z-3</strain>
    </source>
</reference>
<accession>A0ABS6XPV2</accession>